<dbReference type="RefSeq" id="WP_021071305.1">
    <property type="nucleotide sequence ID" value="NZ_ATDL01000016.1"/>
</dbReference>
<sequence>MINTPTYLKKGDKVAVLCPASYIKEDLSPAFDILTSWGLELEIYPSTYAQSHQFAGDDDLRANDLQRALDDPSIKAIIAGRGGYGSVRIIDRLDFSNFVKSPKWLVGFSDITAIHSHIQRQYQIPTIHGQMVKSFLDASPASLSTLKAALFGENKDLIYASTSSAQRLGIAKGVLTGGNLAILQSILASDSDVDYTGKILFLEDVGESYYNVDRMLWTLKRAKKIDKITGLIIGGFTEMKDSDPAFGQTIEEIIGSKIQELDYPVAFGCPAGHIDDNRALVFGEEIEFRVTVENVSITYLS</sequence>
<evidence type="ECO:0000259" key="8">
    <source>
        <dbReference type="Pfam" id="PF17676"/>
    </source>
</evidence>
<protein>
    <recommendedName>
        <fullName evidence="11">Peptidase S66</fullName>
    </recommendedName>
</protein>
<dbReference type="Gene3D" id="3.50.30.60">
    <property type="entry name" value="LD-carboxypeptidase A C-terminal domain-like"/>
    <property type="match status" value="1"/>
</dbReference>
<dbReference type="Gene3D" id="3.40.50.10740">
    <property type="entry name" value="Class I glutamine amidotransferase-like"/>
    <property type="match status" value="1"/>
</dbReference>
<comment type="caution">
    <text evidence="9">The sequence shown here is derived from an EMBL/GenBank/DDBJ whole genome shotgun (WGS) entry which is preliminary data.</text>
</comment>
<evidence type="ECO:0000256" key="2">
    <source>
        <dbReference type="ARBA" id="ARBA00022645"/>
    </source>
</evidence>
<dbReference type="InterPro" id="IPR040921">
    <property type="entry name" value="Peptidase_S66C"/>
</dbReference>
<keyword evidence="10" id="KW-1185">Reference proteome</keyword>
<dbReference type="PANTHER" id="PTHR30237">
    <property type="entry name" value="MURAMOYLTETRAPEPTIDE CARBOXYPEPTIDASE"/>
    <property type="match status" value="1"/>
</dbReference>
<dbReference type="InterPro" id="IPR027478">
    <property type="entry name" value="LdcA_N"/>
</dbReference>
<dbReference type="SUPFAM" id="SSF141986">
    <property type="entry name" value="LD-carboxypeptidase A C-terminal domain-like"/>
    <property type="match status" value="1"/>
</dbReference>
<proteinExistence type="inferred from homology"/>
<dbReference type="PATRIC" id="fig|1346330.5.peg.3161"/>
<dbReference type="Pfam" id="PF17676">
    <property type="entry name" value="Peptidase_S66C"/>
    <property type="match status" value="1"/>
</dbReference>
<organism evidence="9 10">
    <name type="scientific">Sphingobacterium paucimobilis HER1398</name>
    <dbReference type="NCBI Taxonomy" id="1346330"/>
    <lineage>
        <taxon>Bacteria</taxon>
        <taxon>Pseudomonadati</taxon>
        <taxon>Bacteroidota</taxon>
        <taxon>Sphingobacteriia</taxon>
        <taxon>Sphingobacteriales</taxon>
        <taxon>Sphingobacteriaceae</taxon>
        <taxon>Sphingobacterium</taxon>
    </lineage>
</organism>
<dbReference type="SUPFAM" id="SSF52317">
    <property type="entry name" value="Class I glutamine amidotransferase-like"/>
    <property type="match status" value="1"/>
</dbReference>
<evidence type="ECO:0000256" key="1">
    <source>
        <dbReference type="ARBA" id="ARBA00010233"/>
    </source>
</evidence>
<evidence type="ECO:0000256" key="6">
    <source>
        <dbReference type="PIRSR" id="PIRSR028757-1"/>
    </source>
</evidence>
<dbReference type="STRING" id="1346330.M472_07490"/>
<keyword evidence="3" id="KW-0645">Protease</keyword>
<dbReference type="Pfam" id="PF02016">
    <property type="entry name" value="Peptidase_S66"/>
    <property type="match status" value="1"/>
</dbReference>
<keyword evidence="2" id="KW-0121">Carboxypeptidase</keyword>
<evidence type="ECO:0008006" key="11">
    <source>
        <dbReference type="Google" id="ProtNLM"/>
    </source>
</evidence>
<dbReference type="AlphaFoldDB" id="U2HA49"/>
<evidence type="ECO:0000313" key="9">
    <source>
        <dbReference type="EMBL" id="ERJ58606.1"/>
    </source>
</evidence>
<feature type="domain" description="LD-carboxypeptidase N-terminal" evidence="7">
    <location>
        <begin position="14"/>
        <end position="129"/>
    </location>
</feature>
<dbReference type="eggNOG" id="COG1619">
    <property type="taxonomic scope" value="Bacteria"/>
</dbReference>
<dbReference type="InterPro" id="IPR040449">
    <property type="entry name" value="Peptidase_S66_N"/>
</dbReference>
<reference evidence="9 10" key="1">
    <citation type="journal article" date="2013" name="Genome Announc.">
        <title>The Draft Genome Sequence of Sphingomonas paucimobilis Strain HER1398 (Proteobacteria), Host to the Giant PAU Phage, Indicates That It Is a Member of the Genus Sphingobacterium (Bacteroidetes).</title>
        <authorList>
            <person name="White R.A.III."/>
            <person name="Suttle C.A."/>
        </authorList>
    </citation>
    <scope>NUCLEOTIDE SEQUENCE [LARGE SCALE GENOMIC DNA]</scope>
    <source>
        <strain evidence="9 10">HER1398</strain>
    </source>
</reference>
<evidence type="ECO:0000256" key="4">
    <source>
        <dbReference type="ARBA" id="ARBA00022801"/>
    </source>
</evidence>
<feature type="domain" description="LD-carboxypeptidase C-terminal" evidence="8">
    <location>
        <begin position="172"/>
        <end position="287"/>
    </location>
</feature>
<dbReference type="PANTHER" id="PTHR30237:SF2">
    <property type="entry name" value="MUREIN TETRAPEPTIDE CARBOXYPEPTIDASE"/>
    <property type="match status" value="1"/>
</dbReference>
<gene>
    <name evidence="9" type="ORF">M472_07490</name>
</gene>
<feature type="active site" description="Nucleophile" evidence="6">
    <location>
        <position position="109"/>
    </location>
</feature>
<feature type="active site" description="Charge relay system" evidence="6">
    <location>
        <position position="203"/>
    </location>
</feature>
<keyword evidence="5" id="KW-0720">Serine protease</keyword>
<comment type="similarity">
    <text evidence="1">Belongs to the peptidase S66 family.</text>
</comment>
<evidence type="ECO:0000313" key="10">
    <source>
        <dbReference type="Proteomes" id="UP000016584"/>
    </source>
</evidence>
<accession>U2HA49</accession>
<name>U2HA49_9SPHI</name>
<dbReference type="PIRSF" id="PIRSF028757">
    <property type="entry name" value="LD-carboxypeptidase"/>
    <property type="match status" value="1"/>
</dbReference>
<evidence type="ECO:0000259" key="7">
    <source>
        <dbReference type="Pfam" id="PF02016"/>
    </source>
</evidence>
<evidence type="ECO:0000256" key="3">
    <source>
        <dbReference type="ARBA" id="ARBA00022670"/>
    </source>
</evidence>
<dbReference type="CDD" id="cd07025">
    <property type="entry name" value="Peptidase_S66"/>
    <property type="match status" value="1"/>
</dbReference>
<keyword evidence="4" id="KW-0378">Hydrolase</keyword>
<dbReference type="OrthoDB" id="9807329at2"/>
<evidence type="ECO:0000256" key="5">
    <source>
        <dbReference type="ARBA" id="ARBA00022825"/>
    </source>
</evidence>
<dbReference type="GO" id="GO:0008236">
    <property type="term" value="F:serine-type peptidase activity"/>
    <property type="evidence" value="ECO:0007669"/>
    <property type="project" value="UniProtKB-KW"/>
</dbReference>
<dbReference type="GO" id="GO:0004180">
    <property type="term" value="F:carboxypeptidase activity"/>
    <property type="evidence" value="ECO:0007669"/>
    <property type="project" value="UniProtKB-KW"/>
</dbReference>
<dbReference type="EMBL" id="ATDL01000016">
    <property type="protein sequence ID" value="ERJ58606.1"/>
    <property type="molecule type" value="Genomic_DNA"/>
</dbReference>
<dbReference type="InterPro" id="IPR003507">
    <property type="entry name" value="S66_fam"/>
</dbReference>
<dbReference type="InterPro" id="IPR029062">
    <property type="entry name" value="Class_I_gatase-like"/>
</dbReference>
<dbReference type="InterPro" id="IPR027461">
    <property type="entry name" value="Carboxypeptidase_A_C_sf"/>
</dbReference>
<feature type="active site" description="Charge relay system" evidence="6">
    <location>
        <position position="273"/>
    </location>
</feature>
<dbReference type="Proteomes" id="UP000016584">
    <property type="component" value="Unassembled WGS sequence"/>
</dbReference>
<dbReference type="GO" id="GO:0006508">
    <property type="term" value="P:proteolysis"/>
    <property type="evidence" value="ECO:0007669"/>
    <property type="project" value="UniProtKB-KW"/>
</dbReference>